<dbReference type="RefSeq" id="WP_048176641.1">
    <property type="nucleotide sequence ID" value="NZ_QREL01000001.1"/>
</dbReference>
<dbReference type="Proteomes" id="UP000256864">
    <property type="component" value="Unassembled WGS sequence"/>
</dbReference>
<dbReference type="PIRSF" id="PIRSF006529">
    <property type="entry name" value="UCP006529_dinclt"/>
    <property type="match status" value="1"/>
</dbReference>
<dbReference type="InterPro" id="IPR012028">
    <property type="entry name" value="UCP006529_dinclt"/>
</dbReference>
<evidence type="ECO:0000313" key="2">
    <source>
        <dbReference type="Proteomes" id="UP000256864"/>
    </source>
</evidence>
<keyword evidence="2" id="KW-1185">Reference proteome</keyword>
<proteinExistence type="predicted"/>
<evidence type="ECO:0000313" key="1">
    <source>
        <dbReference type="EMBL" id="REE28233.1"/>
    </source>
</evidence>
<dbReference type="CDD" id="cd01483">
    <property type="entry name" value="E1_enzyme_family"/>
    <property type="match status" value="1"/>
</dbReference>
<name>A0A371NCJ1_9EURY</name>
<dbReference type="GeneID" id="24854271"/>
<accession>A0A371NCJ1</accession>
<sequence length="217" mass="23531">MAVILLEISELEGKKAPRGEVTLVGAGRLGLRTALNLMQIHRGGPERINVIDGQRVSADDLIFRLMGATPGEYKVKFIESLATPGFSRTVRGIPEYIDQDNLHLLGGDVVCVEIAGGDTLPVTAEIIKYAQKRGSATISTMGVFGIGEEEVNAISIEEADPGNPIVEYLLDEGVTDHLLVGTGKLIRDWEPVTPYVLDRVSEVMTAEILKLLRRKLG</sequence>
<gene>
    <name evidence="1" type="ORF">C7452_0234</name>
</gene>
<protein>
    <submittedName>
        <fullName evidence="1">Putative ThiF/HesA family dinucleotide-utilizing enzyme</fullName>
    </submittedName>
</protein>
<organism evidence="1 2">
    <name type="scientific">Methanothermobacter defluvii</name>
    <dbReference type="NCBI Taxonomy" id="49339"/>
    <lineage>
        <taxon>Archaea</taxon>
        <taxon>Methanobacteriati</taxon>
        <taxon>Methanobacteriota</taxon>
        <taxon>Methanomada group</taxon>
        <taxon>Methanobacteria</taxon>
        <taxon>Methanobacteriales</taxon>
        <taxon>Methanobacteriaceae</taxon>
        <taxon>Methanothermobacter</taxon>
    </lineage>
</organism>
<reference evidence="1 2" key="1">
    <citation type="submission" date="2018-07" db="EMBL/GenBank/DDBJ databases">
        <title>Genomic Encyclopedia of Type Strains, Phase IV (KMG-IV): sequencing the most valuable type-strain genomes for metagenomic binning, comparative biology and taxonomic classification.</title>
        <authorList>
            <person name="Goeker M."/>
        </authorList>
    </citation>
    <scope>NUCLEOTIDE SEQUENCE [LARGE SCALE GENOMIC DNA]</scope>
    <source>
        <strain evidence="1 2">DSM 7466</strain>
    </source>
</reference>
<dbReference type="AlphaFoldDB" id="A0A371NCJ1"/>
<comment type="caution">
    <text evidence="1">The sequence shown here is derived from an EMBL/GenBank/DDBJ whole genome shotgun (WGS) entry which is preliminary data.</text>
</comment>
<dbReference type="EMBL" id="QREL01000001">
    <property type="protein sequence ID" value="REE28233.1"/>
    <property type="molecule type" value="Genomic_DNA"/>
</dbReference>